<feature type="domain" description="Ubiquitin-like" evidence="2">
    <location>
        <begin position="11"/>
        <end position="86"/>
    </location>
</feature>
<feature type="compositionally biased region" description="Low complexity" evidence="1">
    <location>
        <begin position="191"/>
        <end position="209"/>
    </location>
</feature>
<dbReference type="InterPro" id="IPR019956">
    <property type="entry name" value="Ubiquitin_dom"/>
</dbReference>
<proteinExistence type="predicted"/>
<dbReference type="InterPro" id="IPR053061">
    <property type="entry name" value="AN1-type_zinc_finger"/>
</dbReference>
<dbReference type="PRINTS" id="PR00348">
    <property type="entry name" value="UBIQUITIN"/>
</dbReference>
<dbReference type="PANTHER" id="PTHR46728">
    <property type="entry name" value="AN1-TYPE ZINC FINGER PROTEIN 4"/>
    <property type="match status" value="1"/>
</dbReference>
<dbReference type="EMBL" id="VIIS01000997">
    <property type="protein sequence ID" value="KAF0302940.1"/>
    <property type="molecule type" value="Genomic_DNA"/>
</dbReference>
<dbReference type="Pfam" id="PF00240">
    <property type="entry name" value="ubiquitin"/>
    <property type="match status" value="1"/>
</dbReference>
<dbReference type="PROSITE" id="PS50053">
    <property type="entry name" value="UBIQUITIN_2"/>
    <property type="match status" value="1"/>
</dbReference>
<accession>A0A6A4WH52</accession>
<dbReference type="PANTHER" id="PTHR46728:SF1">
    <property type="entry name" value="AN1-TYPE ZINC FINGER PROTEIN 4"/>
    <property type="match status" value="1"/>
</dbReference>
<reference evidence="3 4" key="1">
    <citation type="submission" date="2019-07" db="EMBL/GenBank/DDBJ databases">
        <title>Draft genome assembly of a fouling barnacle, Amphibalanus amphitrite (Darwin, 1854): The first reference genome for Thecostraca.</title>
        <authorList>
            <person name="Kim W."/>
        </authorList>
    </citation>
    <scope>NUCLEOTIDE SEQUENCE [LARGE SCALE GENOMIC DNA]</scope>
    <source>
        <strain evidence="3">SNU_AA5</strain>
        <tissue evidence="3">Soma without cirri and trophi</tissue>
    </source>
</reference>
<dbReference type="SUPFAM" id="SSF54236">
    <property type="entry name" value="Ubiquitin-like"/>
    <property type="match status" value="1"/>
</dbReference>
<dbReference type="SMART" id="SM00213">
    <property type="entry name" value="UBQ"/>
    <property type="match status" value="1"/>
</dbReference>
<dbReference type="Gene3D" id="3.10.20.90">
    <property type="entry name" value="Phosphatidylinositol 3-kinase Catalytic Subunit, Chain A, domain 1"/>
    <property type="match status" value="1"/>
</dbReference>
<dbReference type="Proteomes" id="UP000440578">
    <property type="component" value="Unassembled WGS sequence"/>
</dbReference>
<evidence type="ECO:0000313" key="4">
    <source>
        <dbReference type="Proteomes" id="UP000440578"/>
    </source>
</evidence>
<gene>
    <name evidence="3" type="primary">Zfand4_0</name>
    <name evidence="3" type="ORF">FJT64_025041</name>
</gene>
<dbReference type="InterPro" id="IPR029071">
    <property type="entry name" value="Ubiquitin-like_domsf"/>
</dbReference>
<feature type="compositionally biased region" description="Polar residues" evidence="1">
    <location>
        <begin position="110"/>
        <end position="127"/>
    </location>
</feature>
<organism evidence="3 4">
    <name type="scientific">Amphibalanus amphitrite</name>
    <name type="common">Striped barnacle</name>
    <name type="synonym">Balanus amphitrite</name>
    <dbReference type="NCBI Taxonomy" id="1232801"/>
    <lineage>
        <taxon>Eukaryota</taxon>
        <taxon>Metazoa</taxon>
        <taxon>Ecdysozoa</taxon>
        <taxon>Arthropoda</taxon>
        <taxon>Crustacea</taxon>
        <taxon>Multicrustacea</taxon>
        <taxon>Cirripedia</taxon>
        <taxon>Thoracica</taxon>
        <taxon>Thoracicalcarea</taxon>
        <taxon>Balanomorpha</taxon>
        <taxon>Balanoidea</taxon>
        <taxon>Balanidae</taxon>
        <taxon>Amphibalaninae</taxon>
        <taxon>Amphibalanus</taxon>
    </lineage>
</organism>
<dbReference type="AlphaFoldDB" id="A0A6A4WH52"/>
<name>A0A6A4WH52_AMPAM</name>
<evidence type="ECO:0000256" key="1">
    <source>
        <dbReference type="SAM" id="MobiDB-lite"/>
    </source>
</evidence>
<feature type="region of interest" description="Disordered" evidence="1">
    <location>
        <begin position="110"/>
        <end position="250"/>
    </location>
</feature>
<evidence type="ECO:0000313" key="3">
    <source>
        <dbReference type="EMBL" id="KAF0302940.1"/>
    </source>
</evidence>
<comment type="caution">
    <text evidence="3">The sequence shown here is derived from an EMBL/GenBank/DDBJ whole genome shotgun (WGS) entry which is preliminary data.</text>
</comment>
<dbReference type="OrthoDB" id="756206at2759"/>
<protein>
    <submittedName>
        <fullName evidence="3">AN1-type zinc finger protein 4</fullName>
    </submittedName>
</protein>
<feature type="compositionally biased region" description="Polar residues" evidence="1">
    <location>
        <begin position="218"/>
        <end position="250"/>
    </location>
</feature>
<dbReference type="CDD" id="cd01802">
    <property type="entry name" value="Ubl_ZFAND4"/>
    <property type="match status" value="1"/>
</dbReference>
<evidence type="ECO:0000259" key="2">
    <source>
        <dbReference type="PROSITE" id="PS50053"/>
    </source>
</evidence>
<dbReference type="InterPro" id="IPR000626">
    <property type="entry name" value="Ubiquitin-like_dom"/>
</dbReference>
<feature type="compositionally biased region" description="Polar residues" evidence="1">
    <location>
        <begin position="165"/>
        <end position="190"/>
    </location>
</feature>
<sequence length="250" mass="27081">MAPASRRPAAIEVLVETLTGAGFRLRVSSFETVLSVKARIQRIEGVPVSQQHLIYNNKELLDGSSLLESGVHSGSRIQLVVAMRGGPVNMKRLPMYDDITRAELHQLMDMQSESPWESDSVGRQVTTDSDSSLSGSESPWESDSSGRQVTTDSDSESPWESDSSGRQVTTDSDSSLRSESPWESDSSGRQVTTDSDSSLSGSESVPGSLTRRAVSESPWESDSSGRQVTTDSDSSLRSESPWESDSSGRQ</sequence>
<keyword evidence="4" id="KW-1185">Reference proteome</keyword>
<feature type="compositionally biased region" description="Low complexity" evidence="1">
    <location>
        <begin position="128"/>
        <end position="146"/>
    </location>
</feature>